<feature type="compositionally biased region" description="Low complexity" evidence="1">
    <location>
        <begin position="33"/>
        <end position="48"/>
    </location>
</feature>
<gene>
    <name evidence="3" type="ORF">IGX34_09205</name>
</gene>
<reference evidence="3 4" key="1">
    <citation type="submission" date="2020-09" db="EMBL/GenBank/DDBJ databases">
        <title>Dyella sp. 7MK23 isolated from forest soil.</title>
        <authorList>
            <person name="Fu J."/>
        </authorList>
    </citation>
    <scope>NUCLEOTIDE SEQUENCE [LARGE SCALE GENOMIC DNA]</scope>
    <source>
        <strain evidence="3 4">7MK23</strain>
    </source>
</reference>
<keyword evidence="2" id="KW-0732">Signal</keyword>
<evidence type="ECO:0000313" key="3">
    <source>
        <dbReference type="EMBL" id="MBE1160568.1"/>
    </source>
</evidence>
<evidence type="ECO:0000256" key="2">
    <source>
        <dbReference type="SAM" id="SignalP"/>
    </source>
</evidence>
<feature type="compositionally biased region" description="Polar residues" evidence="1">
    <location>
        <begin position="99"/>
        <end position="108"/>
    </location>
</feature>
<dbReference type="RefSeq" id="WP_192555421.1">
    <property type="nucleotide sequence ID" value="NZ_JACZZA010000004.1"/>
</dbReference>
<feature type="signal peptide" evidence="2">
    <location>
        <begin position="1"/>
        <end position="22"/>
    </location>
</feature>
<comment type="caution">
    <text evidence="3">The sequence shown here is derived from an EMBL/GenBank/DDBJ whole genome shotgun (WGS) entry which is preliminary data.</text>
</comment>
<sequence length="108" mass="11087">MSKIVTVVILLAAAGFATALRAAPQNVPPAPLVPAAASSAASPGHASPLKPGDRNCIRDTGSLIPPKPGQCLPVAGRSYSKDELDSTGKMKLGPELQQLDPSVTLQRH</sequence>
<organism evidence="3 4">
    <name type="scientific">Dyella acidiphila</name>
    <dbReference type="NCBI Taxonomy" id="2775866"/>
    <lineage>
        <taxon>Bacteria</taxon>
        <taxon>Pseudomonadati</taxon>
        <taxon>Pseudomonadota</taxon>
        <taxon>Gammaproteobacteria</taxon>
        <taxon>Lysobacterales</taxon>
        <taxon>Rhodanobacteraceae</taxon>
        <taxon>Dyella</taxon>
    </lineage>
</organism>
<feature type="compositionally biased region" description="Basic and acidic residues" evidence="1">
    <location>
        <begin position="79"/>
        <end position="88"/>
    </location>
</feature>
<protein>
    <submittedName>
        <fullName evidence="3">Uncharacterized protein</fullName>
    </submittedName>
</protein>
<feature type="region of interest" description="Disordered" evidence="1">
    <location>
        <begin position="27"/>
        <end position="108"/>
    </location>
</feature>
<dbReference type="Proteomes" id="UP000651010">
    <property type="component" value="Unassembled WGS sequence"/>
</dbReference>
<proteinExistence type="predicted"/>
<name>A0ABR9G972_9GAMM</name>
<accession>A0ABR9G972</accession>
<evidence type="ECO:0000313" key="4">
    <source>
        <dbReference type="Proteomes" id="UP000651010"/>
    </source>
</evidence>
<evidence type="ECO:0000256" key="1">
    <source>
        <dbReference type="SAM" id="MobiDB-lite"/>
    </source>
</evidence>
<dbReference type="EMBL" id="JACZZA010000004">
    <property type="protein sequence ID" value="MBE1160568.1"/>
    <property type="molecule type" value="Genomic_DNA"/>
</dbReference>
<keyword evidence="4" id="KW-1185">Reference proteome</keyword>
<feature type="chain" id="PRO_5045873028" evidence="2">
    <location>
        <begin position="23"/>
        <end position="108"/>
    </location>
</feature>